<keyword evidence="2" id="KW-1185">Reference proteome</keyword>
<gene>
    <name evidence="1" type="ORF">OWV82_016268</name>
</gene>
<accession>A0ACC1XGT1</accession>
<name>A0ACC1XGT1_MELAZ</name>
<evidence type="ECO:0000313" key="1">
    <source>
        <dbReference type="EMBL" id="KAJ4710037.1"/>
    </source>
</evidence>
<dbReference type="Proteomes" id="UP001164539">
    <property type="component" value="Chromosome 9"/>
</dbReference>
<evidence type="ECO:0000313" key="2">
    <source>
        <dbReference type="Proteomes" id="UP001164539"/>
    </source>
</evidence>
<dbReference type="EMBL" id="CM051402">
    <property type="protein sequence ID" value="KAJ4710037.1"/>
    <property type="molecule type" value="Genomic_DNA"/>
</dbReference>
<comment type="caution">
    <text evidence="1">The sequence shown here is derived from an EMBL/GenBank/DDBJ whole genome shotgun (WGS) entry which is preliminary data.</text>
</comment>
<proteinExistence type="predicted"/>
<protein>
    <submittedName>
        <fullName evidence="1">Protein PLANT CADMIUM RESISTANCE 2-like</fullName>
    </submittedName>
</protein>
<sequence length="205" mass="22779">MSSRKPDGYEKYSTNLPKPWGPSMYTEPRTTTTGILMLNSQLYQNQQQQQEKNKNSWSSGLCDCFSDRRNCCVTCCCPCMTFGQIAEVVDKGSSSCGVSGALCALLCCVTCCPCCFSCFYRSKMRKQYALKKKPCCDCLVHCCCLHCALCQEHRELRNRGFDMDIGWHGNVEKETRGAADAMAPIIDPAAPLPPVIEESMSRSLG</sequence>
<organism evidence="1 2">
    <name type="scientific">Melia azedarach</name>
    <name type="common">Chinaberry tree</name>
    <dbReference type="NCBI Taxonomy" id="155640"/>
    <lineage>
        <taxon>Eukaryota</taxon>
        <taxon>Viridiplantae</taxon>
        <taxon>Streptophyta</taxon>
        <taxon>Embryophyta</taxon>
        <taxon>Tracheophyta</taxon>
        <taxon>Spermatophyta</taxon>
        <taxon>Magnoliopsida</taxon>
        <taxon>eudicotyledons</taxon>
        <taxon>Gunneridae</taxon>
        <taxon>Pentapetalae</taxon>
        <taxon>rosids</taxon>
        <taxon>malvids</taxon>
        <taxon>Sapindales</taxon>
        <taxon>Meliaceae</taxon>
        <taxon>Melia</taxon>
    </lineage>
</organism>
<reference evidence="1 2" key="1">
    <citation type="journal article" date="2023" name="Science">
        <title>Complex scaffold remodeling in plant triterpene biosynthesis.</title>
        <authorList>
            <person name="De La Pena R."/>
            <person name="Hodgson H."/>
            <person name="Liu J.C."/>
            <person name="Stephenson M.J."/>
            <person name="Martin A.C."/>
            <person name="Owen C."/>
            <person name="Harkess A."/>
            <person name="Leebens-Mack J."/>
            <person name="Jimenez L.E."/>
            <person name="Osbourn A."/>
            <person name="Sattely E.S."/>
        </authorList>
    </citation>
    <scope>NUCLEOTIDE SEQUENCE [LARGE SCALE GENOMIC DNA]</scope>
    <source>
        <strain evidence="2">cv. JPN11</strain>
        <tissue evidence="1">Leaf</tissue>
    </source>
</reference>